<keyword evidence="2" id="KW-0812">Transmembrane</keyword>
<name>A0A2V1JRQ8_EUBRA</name>
<reference evidence="6 7" key="1">
    <citation type="submission" date="2014-09" db="EMBL/GenBank/DDBJ databases">
        <title>Butyrate-producing bacteria isolated from human gut.</title>
        <authorList>
            <person name="Zhang Q."/>
            <person name="Zhao L."/>
        </authorList>
    </citation>
    <scope>NUCLEOTIDE SEQUENCE [LARGE SCALE GENOMIC DNA]</scope>
    <source>
        <strain evidence="6 7">21</strain>
    </source>
</reference>
<keyword evidence="2" id="KW-1133">Transmembrane helix</keyword>
<dbReference type="OrthoDB" id="1744393at2"/>
<gene>
    <name evidence="6" type="ORF">LG34_03130</name>
</gene>
<feature type="domain" description="Heme-binding protein Shr-like Hb-interacting" evidence="4">
    <location>
        <begin position="261"/>
        <end position="349"/>
    </location>
</feature>
<evidence type="ECO:0000259" key="5">
    <source>
        <dbReference type="Pfam" id="PF18998"/>
    </source>
</evidence>
<feature type="chain" id="PRO_5015939368" evidence="3">
    <location>
        <begin position="29"/>
        <end position="1157"/>
    </location>
</feature>
<proteinExistence type="predicted"/>
<feature type="signal peptide" evidence="3">
    <location>
        <begin position="1"/>
        <end position="28"/>
    </location>
</feature>
<keyword evidence="2" id="KW-0472">Membrane</keyword>
<evidence type="ECO:0000313" key="7">
    <source>
        <dbReference type="Proteomes" id="UP000245288"/>
    </source>
</evidence>
<evidence type="ECO:0000259" key="4">
    <source>
        <dbReference type="Pfam" id="PF07550"/>
    </source>
</evidence>
<evidence type="ECO:0000313" key="6">
    <source>
        <dbReference type="EMBL" id="PWE87632.1"/>
    </source>
</evidence>
<accession>A0A2V1JRQ8</accession>
<keyword evidence="3" id="KW-0732">Signal</keyword>
<protein>
    <submittedName>
        <fullName evidence="6">Uncharacterized protein</fullName>
    </submittedName>
</protein>
<feature type="domain" description="Bacterial repeat" evidence="5">
    <location>
        <begin position="164"/>
        <end position="243"/>
    </location>
</feature>
<feature type="transmembrane region" description="Helical" evidence="2">
    <location>
        <begin position="1132"/>
        <end position="1153"/>
    </location>
</feature>
<dbReference type="InterPro" id="IPR044060">
    <property type="entry name" value="Bacterial_rp_domain"/>
</dbReference>
<dbReference type="Pfam" id="PF18998">
    <property type="entry name" value="Flg_new_2"/>
    <property type="match status" value="1"/>
</dbReference>
<evidence type="ECO:0000256" key="2">
    <source>
        <dbReference type="SAM" id="Phobius"/>
    </source>
</evidence>
<dbReference type="EMBL" id="JRFU01000028">
    <property type="protein sequence ID" value="PWE87632.1"/>
    <property type="molecule type" value="Genomic_DNA"/>
</dbReference>
<organism evidence="6 7">
    <name type="scientific">Eubacterium ramulus</name>
    <dbReference type="NCBI Taxonomy" id="39490"/>
    <lineage>
        <taxon>Bacteria</taxon>
        <taxon>Bacillati</taxon>
        <taxon>Bacillota</taxon>
        <taxon>Clostridia</taxon>
        <taxon>Eubacteriales</taxon>
        <taxon>Eubacteriaceae</taxon>
        <taxon>Eubacterium</taxon>
    </lineage>
</organism>
<evidence type="ECO:0000256" key="1">
    <source>
        <dbReference type="SAM" id="MobiDB-lite"/>
    </source>
</evidence>
<dbReference type="AlphaFoldDB" id="A0A2V1JRQ8"/>
<evidence type="ECO:0000256" key="3">
    <source>
        <dbReference type="SAM" id="SignalP"/>
    </source>
</evidence>
<dbReference type="RefSeq" id="WP_109214814.1">
    <property type="nucleotide sequence ID" value="NZ_JRFU01000028.1"/>
</dbReference>
<sequence length="1157" mass="123465">MKKTWKKMASLFLSVLLMLSMVVTPAMAAEGTTRSGSKDAPTEVKSCIKSGLWTEILNLEFEDTTWMNAIDSVTVNDTVYKNKTISSFGSDTGIWDIGSATGAYGSYTAFRIANADNVSYPLTVKFTANGYKDLTVEITKTTVSYSDVYTATVVKDSTPAEKTYSATADSAENGKVTLDKTSSLKAGDTVTVTTTPNKHYELDTLTVKGESGTTVDTTKKSDNEYTFTMPAENVTVTAIFKKAAPIKINLDQVSISLDSFNRNWNVSFANADGYVEDITEVKVNGETWKKASYASFIYGGQYYQNTSDNKLLFAETNFSSSDDAAVLKSGDVITITADGYEDLTMKFVVDPSGKASLVEDDGQGDPYQLYVKIAGTFDSAIKGQTNYDTVSSASTGGSSSNKNSDVTVYGALVKKGTEPTDSDWKELDNMSNINLDGKKCTVNIVPDTDKGTSADSDSGMQGVYMTISSALSLSGTPKDPGKYLVSVSITDMQGRTATSNTLQFNVYSGEEKLADQLVKENFKQYANGKYAWDIMEPWAISNFGSNVDGEDESVRVPADLEAWFGSQVSGTYGYLGYDLAWKEVEKGNIPQTLYIPDGCDLTITNMEILSSVRIVVEKGGKLTLDDSVVQGIIEVKDGGTFSMNYSAYDEEFKVGASICGQLRLEDGATLENAAIYSHANYLANGNLTDRTTSEPVVTVTGNVTIKGNVYIEGDDAGNEIGQTALRVSNGTLHLEDGSQLVAYGGSGKTLLYREGGVAIDLDNATIDGNGKVTAIGGDVLWGNGGNAVTGNGTIATKSAFLQGATANESNKAEAGKATEGTIKVTGQYRHMEDGTVMGATENDPLAELYWKTGIDAQPPLDKFETPEVTKFINVVDIESQVYNGEVLKPVVKVTDAADTEKVLTEDVDYFVTYTQPAQRSAADEYVNAGDYTVTVTGMGEYYGTETKTFTIEPKQMTFDVAADSDSAIYDGQSKTPTLTIKDGDTVLTEGIDYTVSYTYGSDSNAADFAGAEFVNAGEYTILVTGIGNYAGSTGKFVFTVKQNNSDNNNNGSNNNGSDNGNNSNAGNNNGSNNNGNTNTDQNKNQTVNNNKTNGNGSAASNKTNQTVNKTTAATANNTSAAKALKTADTSAMVLWFVMLAIAGGALTTTMYAVKKRG</sequence>
<dbReference type="Pfam" id="PF07550">
    <property type="entry name" value="Shr-like_HID"/>
    <property type="match status" value="1"/>
</dbReference>
<comment type="caution">
    <text evidence="6">The sequence shown here is derived from an EMBL/GenBank/DDBJ whole genome shotgun (WGS) entry which is preliminary data.</text>
</comment>
<dbReference type="InterPro" id="IPR011432">
    <property type="entry name" value="Shr-like_HID"/>
</dbReference>
<feature type="region of interest" description="Disordered" evidence="1">
    <location>
        <begin position="1041"/>
        <end position="1105"/>
    </location>
</feature>
<keyword evidence="7" id="KW-1185">Reference proteome</keyword>
<dbReference type="Proteomes" id="UP000245288">
    <property type="component" value="Unassembled WGS sequence"/>
</dbReference>